<comment type="caution">
    <text evidence="7">The sequence shown here is derived from an EMBL/GenBank/DDBJ whole genome shotgun (WGS) entry which is preliminary data.</text>
</comment>
<evidence type="ECO:0000256" key="2">
    <source>
        <dbReference type="ARBA" id="ARBA00022803"/>
    </source>
</evidence>
<feature type="repeat" description="TPR" evidence="4">
    <location>
        <begin position="169"/>
        <end position="202"/>
    </location>
</feature>
<keyword evidence="5" id="KW-0175">Coiled coil</keyword>
<dbReference type="GO" id="GO:0061512">
    <property type="term" value="P:protein localization to cilium"/>
    <property type="evidence" value="ECO:0007669"/>
    <property type="project" value="TreeGrafter"/>
</dbReference>
<accession>A0AA86RDP5</accession>
<dbReference type="SMART" id="SM00028">
    <property type="entry name" value="TPR"/>
    <property type="match status" value="4"/>
</dbReference>
<dbReference type="InterPro" id="IPR011990">
    <property type="entry name" value="TPR-like_helical_dom_sf"/>
</dbReference>
<feature type="coiled-coil region" evidence="5">
    <location>
        <begin position="510"/>
        <end position="544"/>
    </location>
</feature>
<gene>
    <name evidence="8" type="ORF">HINF_LOCUS14379</name>
    <name evidence="7" type="ORF">HINF_LOCUS58838</name>
</gene>
<dbReference type="GO" id="GO:0060271">
    <property type="term" value="P:cilium assembly"/>
    <property type="evidence" value="ECO:0007669"/>
    <property type="project" value="TreeGrafter"/>
</dbReference>
<dbReference type="AlphaFoldDB" id="A0AA86RDP5"/>
<feature type="region of interest" description="Disordered" evidence="6">
    <location>
        <begin position="454"/>
        <end position="484"/>
    </location>
</feature>
<dbReference type="Gene3D" id="1.25.40.10">
    <property type="entry name" value="Tetratricopeptide repeat domain"/>
    <property type="match status" value="1"/>
</dbReference>
<dbReference type="Pfam" id="PF12895">
    <property type="entry name" value="ANAPC3"/>
    <property type="match status" value="1"/>
</dbReference>
<sequence length="550" mass="63834">MNECYKLYRERNFNQCVELLVQVEQQGATCDMLVLHGLCERQLFRITDSLVQFKRAQELSPLDIRPKIELARSLYLTGQFEECLEYTLLTMEQELAASTSIHALYWLRGCCLERLGHLQESLSPLFRAYELFPNFSTKQRIASIQHELGCNPDCVETLQDVLQFSPQNAEVLVKLGSILFEENLFDQAFDAFSRAVFVASKQLQQKTSQLHQVHQKAFFGLGCLLQGDELQASLQKYRVVGSQLNAGLWHNLSDLFLQMNRIQAAVVCARRAFQLQNSQEMRYQLGLCYVRGKDYLRGFHVLSFFSSSKDTEPRWLLGICAAKLKEVKVAYSCLLYAAEASFSAAVCGLQLAAEQRDFEMCSKFSKFLKQNEPENDNVKKQAKELVKWVKSQIKGEEEVVEEQQIDEQNIQSEQKQTEPVQNTIKTKTVEKEIINREQAVDQEENEEVCEEEYFEGSDQFQRSQEYVHPEYQEEPQNSKPQVKYSNDVRDQIMEEMKKDGSYEQEQLELFEQAKREKINEDQLLQNIEELQQQTNNNADDARKQIEKVLL</sequence>
<dbReference type="Proteomes" id="UP001642409">
    <property type="component" value="Unassembled WGS sequence"/>
</dbReference>
<evidence type="ECO:0000313" key="8">
    <source>
        <dbReference type="EMBL" id="CAL5995927.1"/>
    </source>
</evidence>
<keyword evidence="2 4" id="KW-0802">TPR repeat</keyword>
<dbReference type="PROSITE" id="PS50005">
    <property type="entry name" value="TPR"/>
    <property type="match status" value="1"/>
</dbReference>
<reference evidence="7" key="1">
    <citation type="submission" date="2023-06" db="EMBL/GenBank/DDBJ databases">
        <authorList>
            <person name="Kurt Z."/>
        </authorList>
    </citation>
    <scope>NUCLEOTIDE SEQUENCE</scope>
</reference>
<dbReference type="EMBL" id="CATOUU010001090">
    <property type="protein sequence ID" value="CAI9971193.1"/>
    <property type="molecule type" value="Genomic_DNA"/>
</dbReference>
<dbReference type="SUPFAM" id="SSF48452">
    <property type="entry name" value="TPR-like"/>
    <property type="match status" value="3"/>
</dbReference>
<evidence type="ECO:0000256" key="4">
    <source>
        <dbReference type="PROSITE-ProRule" id="PRU00339"/>
    </source>
</evidence>
<dbReference type="PANTHER" id="PTHR44186:SF1">
    <property type="entry name" value="BARDET-BIEDL SYNDROME 4 PROTEIN"/>
    <property type="match status" value="1"/>
</dbReference>
<protein>
    <submittedName>
        <fullName evidence="7">Tetratricopeptide repeat-containing protein</fullName>
    </submittedName>
    <submittedName>
        <fullName evidence="8">Tetratricopeptide_repeat-containing protein</fullName>
    </submittedName>
</protein>
<evidence type="ECO:0000256" key="3">
    <source>
        <dbReference type="ARBA" id="ARBA00023778"/>
    </source>
</evidence>
<organism evidence="7">
    <name type="scientific">Hexamita inflata</name>
    <dbReference type="NCBI Taxonomy" id="28002"/>
    <lineage>
        <taxon>Eukaryota</taxon>
        <taxon>Metamonada</taxon>
        <taxon>Diplomonadida</taxon>
        <taxon>Hexamitidae</taxon>
        <taxon>Hexamitinae</taxon>
        <taxon>Hexamita</taxon>
    </lineage>
</organism>
<evidence type="ECO:0000313" key="7">
    <source>
        <dbReference type="EMBL" id="CAI9971193.1"/>
    </source>
</evidence>
<feature type="compositionally biased region" description="Polar residues" evidence="6">
    <location>
        <begin position="474"/>
        <end position="484"/>
    </location>
</feature>
<keyword evidence="1" id="KW-0677">Repeat</keyword>
<evidence type="ECO:0000313" key="9">
    <source>
        <dbReference type="Proteomes" id="UP001642409"/>
    </source>
</evidence>
<reference evidence="8 9" key="2">
    <citation type="submission" date="2024-07" db="EMBL/GenBank/DDBJ databases">
        <authorList>
            <person name="Akdeniz Z."/>
        </authorList>
    </citation>
    <scope>NUCLEOTIDE SEQUENCE [LARGE SCALE GENOMIC DNA]</scope>
</reference>
<dbReference type="PANTHER" id="PTHR44186">
    <property type="match status" value="1"/>
</dbReference>
<dbReference type="EMBL" id="CAXDID020000034">
    <property type="protein sequence ID" value="CAL5995927.1"/>
    <property type="molecule type" value="Genomic_DNA"/>
</dbReference>
<keyword evidence="9" id="KW-1185">Reference proteome</keyword>
<evidence type="ECO:0000256" key="6">
    <source>
        <dbReference type="SAM" id="MobiDB-lite"/>
    </source>
</evidence>
<comment type="similarity">
    <text evidence="3">Belongs to the BBS4 family.</text>
</comment>
<dbReference type="InterPro" id="IPR019734">
    <property type="entry name" value="TPR_rpt"/>
</dbReference>
<proteinExistence type="inferred from homology"/>
<evidence type="ECO:0000256" key="1">
    <source>
        <dbReference type="ARBA" id="ARBA00022737"/>
    </source>
</evidence>
<name>A0AA86RDP5_9EUKA</name>
<evidence type="ECO:0000256" key="5">
    <source>
        <dbReference type="SAM" id="Coils"/>
    </source>
</evidence>
<dbReference type="GO" id="GO:0036064">
    <property type="term" value="C:ciliary basal body"/>
    <property type="evidence" value="ECO:0007669"/>
    <property type="project" value="TreeGrafter"/>
</dbReference>